<keyword evidence="7" id="KW-0378">Hydrolase</keyword>
<dbReference type="UniPathway" id="UPA00539"/>
<keyword evidence="8" id="KW-0862">Zinc</keyword>
<comment type="function">
    <text evidence="11">Required for coenzyme pyrroloquinoline quinone (PQQ) biosynthesis. It is thought that this protein is a protease that cleaves peptides bond in a small peptide (gene pqqA), providing the glutamate and tyrosine residues which are necessary for the synthesis of PQQ.</text>
</comment>
<dbReference type="GO" id="GO:0006508">
    <property type="term" value="P:proteolysis"/>
    <property type="evidence" value="ECO:0007669"/>
    <property type="project" value="UniProtKB-KW"/>
</dbReference>
<evidence type="ECO:0000259" key="18">
    <source>
        <dbReference type="Pfam" id="PF22456"/>
    </source>
</evidence>
<dbReference type="Proteomes" id="UP000198407">
    <property type="component" value="Unassembled WGS sequence"/>
</dbReference>
<dbReference type="Pfam" id="PF05193">
    <property type="entry name" value="Peptidase_M16_C"/>
    <property type="match status" value="1"/>
</dbReference>
<protein>
    <recommendedName>
        <fullName evidence="4">Coenzyme PQQ synthesis protein F</fullName>
    </recommendedName>
    <alternativeName>
        <fullName evidence="12">Pyrroloquinoline quinone biosynthesis protein F</fullName>
    </alternativeName>
</protein>
<feature type="region of interest" description="Disordered" evidence="14">
    <location>
        <begin position="71"/>
        <end position="106"/>
    </location>
</feature>
<dbReference type="NCBIfam" id="TIGR02110">
    <property type="entry name" value="PQQ_syn_pqqF"/>
    <property type="match status" value="1"/>
</dbReference>
<dbReference type="RefSeq" id="WP_042123968.1">
    <property type="nucleotide sequence ID" value="NZ_FZOL01000014.1"/>
</dbReference>
<dbReference type="AlphaFoldDB" id="A0A239H2N9"/>
<dbReference type="InterPro" id="IPR011249">
    <property type="entry name" value="Metalloenz_LuxS/M16"/>
</dbReference>
<reference evidence="20" key="1">
    <citation type="submission" date="2017-06" db="EMBL/GenBank/DDBJ databases">
        <authorList>
            <person name="Varghese N."/>
            <person name="Submissions S."/>
        </authorList>
    </citation>
    <scope>NUCLEOTIDE SEQUENCE [LARGE SCALE GENOMIC DNA]</scope>
    <source>
        <strain evidence="20">DSM 22348</strain>
    </source>
</reference>
<dbReference type="GO" id="GO:0005737">
    <property type="term" value="C:cytoplasm"/>
    <property type="evidence" value="ECO:0007669"/>
    <property type="project" value="UniProtKB-ARBA"/>
</dbReference>
<evidence type="ECO:0000256" key="8">
    <source>
        <dbReference type="ARBA" id="ARBA00022833"/>
    </source>
</evidence>
<feature type="domain" description="Peptidase M16 C-terminal" evidence="16">
    <location>
        <begin position="223"/>
        <end position="376"/>
    </location>
</feature>
<keyword evidence="20" id="KW-1185">Reference proteome</keyword>
<dbReference type="Pfam" id="PF00675">
    <property type="entry name" value="Peptidase_M16"/>
    <property type="match status" value="2"/>
</dbReference>
<evidence type="ECO:0000256" key="7">
    <source>
        <dbReference type="ARBA" id="ARBA00022801"/>
    </source>
</evidence>
<evidence type="ECO:0000256" key="6">
    <source>
        <dbReference type="ARBA" id="ARBA00022723"/>
    </source>
</evidence>
<evidence type="ECO:0000256" key="5">
    <source>
        <dbReference type="ARBA" id="ARBA00022670"/>
    </source>
</evidence>
<dbReference type="InterPro" id="IPR054734">
    <property type="entry name" value="PqqF-like_C_4"/>
</dbReference>
<dbReference type="SUPFAM" id="SSF63411">
    <property type="entry name" value="LuxS/MPP-like metallohydrolase"/>
    <property type="match status" value="3"/>
</dbReference>
<dbReference type="InterPro" id="IPR050626">
    <property type="entry name" value="Peptidase_M16"/>
</dbReference>
<keyword evidence="6" id="KW-0479">Metal-binding</keyword>
<keyword evidence="9" id="KW-0884">PQQ biosynthesis</keyword>
<evidence type="ECO:0000259" key="17">
    <source>
        <dbReference type="Pfam" id="PF22455"/>
    </source>
</evidence>
<evidence type="ECO:0000256" key="3">
    <source>
        <dbReference type="ARBA" id="ARBA00007261"/>
    </source>
</evidence>
<dbReference type="OrthoDB" id="9811314at2"/>
<accession>A0A239H2N9</accession>
<evidence type="ECO:0000259" key="15">
    <source>
        <dbReference type="Pfam" id="PF00675"/>
    </source>
</evidence>
<feature type="domain" description="Coenzyme PQQ synthesis protein F-like C-terminal lobe" evidence="18">
    <location>
        <begin position="633"/>
        <end position="715"/>
    </location>
</feature>
<evidence type="ECO:0000256" key="2">
    <source>
        <dbReference type="ARBA" id="ARBA00004886"/>
    </source>
</evidence>
<dbReference type="InterPro" id="IPR011844">
    <property type="entry name" value="PQQ_synth_PqqF"/>
</dbReference>
<evidence type="ECO:0000259" key="16">
    <source>
        <dbReference type="Pfam" id="PF05193"/>
    </source>
</evidence>
<feature type="domain" description="Coenzyme PQQ synthesis protein F C-terminal lobe" evidence="17">
    <location>
        <begin position="466"/>
        <end position="564"/>
    </location>
</feature>
<dbReference type="GO" id="GO:0004222">
    <property type="term" value="F:metalloendopeptidase activity"/>
    <property type="evidence" value="ECO:0007669"/>
    <property type="project" value="InterPro"/>
</dbReference>
<evidence type="ECO:0000256" key="4">
    <source>
        <dbReference type="ARBA" id="ARBA00015088"/>
    </source>
</evidence>
<dbReference type="GO" id="GO:0018189">
    <property type="term" value="P:pyrroloquinoline quinone biosynthetic process"/>
    <property type="evidence" value="ECO:0007669"/>
    <property type="project" value="UniProtKB-UniPathway"/>
</dbReference>
<evidence type="ECO:0000256" key="13">
    <source>
        <dbReference type="RuleBase" id="RU004447"/>
    </source>
</evidence>
<evidence type="ECO:0000256" key="12">
    <source>
        <dbReference type="ARBA" id="ARBA00030977"/>
    </source>
</evidence>
<dbReference type="InterPro" id="IPR001431">
    <property type="entry name" value="Pept_M16_Zn_BS"/>
</dbReference>
<dbReference type="PANTHER" id="PTHR43690">
    <property type="entry name" value="NARDILYSIN"/>
    <property type="match status" value="1"/>
</dbReference>
<evidence type="ECO:0000256" key="9">
    <source>
        <dbReference type="ARBA" id="ARBA00022905"/>
    </source>
</evidence>
<comment type="pathway">
    <text evidence="2">Cofactor biosynthesis; pyrroloquinoline quinone biosynthesis.</text>
</comment>
<proteinExistence type="inferred from homology"/>
<gene>
    <name evidence="19" type="ORF">SAMN05444352_11489</name>
</gene>
<sequence length="774" mass="83995">MSSLLQHLTLSNGLRVTLRHAPHLKRCAAALRVHAGSHDAPVAYPGLAHFLEHLFFLGTTRFPVDETQAAPVGAGLPAKGPRSGPEPHRTRGPLRAPFAGKPAPTTSAHRCGEALMGYVQRQGGQLNASTRERSTDFFFEVPVTALAGALERLCDMLAHPLLTLERQRAEREVIHAEWVAWSGNAEAQRQYALLRSVSAAHPLSGFHAGNRDTLPVEEPAFQQALADFHRRFYQAGQMLLSLSGPQPLEQLEQLARQFGDIFAAGMHVAQEAPPPLLDGPLQPPRIDGQLDLLLAHEHLPEGAAAAIEYLATWIADSRPGGLLAELRERGWLEDFSFASLYEFAGQALLHAKVKLTPAADAGEVEALLRDWLAFFRDADHRALRLEYQRLQAAREMSAGALELARRDSTAMQPSAQVIEHPGVSRQPWRLPEPEPLLAAVLPSIAAVPAPAGLNISAVLPASRQYAALYIRWQYDAPAVHLRDALKPLIERARRAAVELQWSRGADSWQLYCAGAPAPVLAVVEQALSMLRQPQAAGPGDTPALIPIRQLMEQLVHHLPGPTSLGWTALATGFDTAAQNVLGHLLKSISATPAQLRTPALAPGQWHCHGEAAGEHALLLFNPVPAHEEATWRLLAQLIQGPFYQRLRSELQLGYAVFSSYRQIQGHNGLMFGVQSPSADHGEILGHLRAFFARPAPVLASAGAALAAQFSEPVMGNAQVAEWLWQAHLAGNADARLEALAAALLNVDQAAIDRAWAQLASEQHWLILANGADCR</sequence>
<keyword evidence="10" id="KW-0482">Metalloprotease</keyword>
<keyword evidence="5 19" id="KW-0645">Protease</keyword>
<dbReference type="InterPro" id="IPR054733">
    <property type="entry name" value="PqqF_C_3"/>
</dbReference>
<evidence type="ECO:0000313" key="19">
    <source>
        <dbReference type="EMBL" id="SNS75679.1"/>
    </source>
</evidence>
<evidence type="ECO:0000256" key="10">
    <source>
        <dbReference type="ARBA" id="ARBA00023049"/>
    </source>
</evidence>
<feature type="domain" description="Peptidase M16 N-terminal" evidence="15">
    <location>
        <begin position="107"/>
        <end position="193"/>
    </location>
</feature>
<dbReference type="Pfam" id="PF22456">
    <property type="entry name" value="PqqF-like_C_4"/>
    <property type="match status" value="1"/>
</dbReference>
<name>A0A239H2N9_9PSED</name>
<evidence type="ECO:0000256" key="11">
    <source>
        <dbReference type="ARBA" id="ARBA00024932"/>
    </source>
</evidence>
<dbReference type="STRING" id="1215104.GCA_000730585_03381"/>
<dbReference type="InterPro" id="IPR007863">
    <property type="entry name" value="Peptidase_M16_C"/>
</dbReference>
<dbReference type="PROSITE" id="PS00143">
    <property type="entry name" value="INSULINASE"/>
    <property type="match status" value="1"/>
</dbReference>
<evidence type="ECO:0000256" key="14">
    <source>
        <dbReference type="SAM" id="MobiDB-lite"/>
    </source>
</evidence>
<dbReference type="InterPro" id="IPR011765">
    <property type="entry name" value="Pept_M16_N"/>
</dbReference>
<comment type="similarity">
    <text evidence="3 13">Belongs to the peptidase M16 family.</text>
</comment>
<dbReference type="EMBL" id="FZOL01000014">
    <property type="protein sequence ID" value="SNS75679.1"/>
    <property type="molecule type" value="Genomic_DNA"/>
</dbReference>
<dbReference type="GO" id="GO:0008270">
    <property type="term" value="F:zinc ion binding"/>
    <property type="evidence" value="ECO:0007669"/>
    <property type="project" value="InterPro"/>
</dbReference>
<feature type="domain" description="Peptidase M16 N-terminal" evidence="15">
    <location>
        <begin position="15"/>
        <end position="66"/>
    </location>
</feature>
<dbReference type="Gene3D" id="3.30.830.10">
    <property type="entry name" value="Metalloenzyme, LuxS/M16 peptidase-like"/>
    <property type="match status" value="2"/>
</dbReference>
<dbReference type="Pfam" id="PF22455">
    <property type="entry name" value="PqqF_C_3"/>
    <property type="match status" value="1"/>
</dbReference>
<evidence type="ECO:0000256" key="1">
    <source>
        <dbReference type="ARBA" id="ARBA00001947"/>
    </source>
</evidence>
<organism evidence="19 20">
    <name type="scientific">Pseudomonas japonica</name>
    <dbReference type="NCBI Taxonomy" id="256466"/>
    <lineage>
        <taxon>Bacteria</taxon>
        <taxon>Pseudomonadati</taxon>
        <taxon>Pseudomonadota</taxon>
        <taxon>Gammaproteobacteria</taxon>
        <taxon>Pseudomonadales</taxon>
        <taxon>Pseudomonadaceae</taxon>
        <taxon>Pseudomonas</taxon>
    </lineage>
</organism>
<comment type="cofactor">
    <cofactor evidence="1">
        <name>Zn(2+)</name>
        <dbReference type="ChEBI" id="CHEBI:29105"/>
    </cofactor>
</comment>
<dbReference type="PANTHER" id="PTHR43690:SF18">
    <property type="entry name" value="INSULIN-DEGRADING ENZYME-RELATED"/>
    <property type="match status" value="1"/>
</dbReference>
<evidence type="ECO:0000313" key="20">
    <source>
        <dbReference type="Proteomes" id="UP000198407"/>
    </source>
</evidence>